<accession>A0A3E5E8G7</accession>
<proteinExistence type="predicted"/>
<dbReference type="Proteomes" id="UP000283872">
    <property type="component" value="Unassembled WGS sequence"/>
</dbReference>
<evidence type="ECO:0000313" key="2">
    <source>
        <dbReference type="Proteomes" id="UP000283872"/>
    </source>
</evidence>
<name>A0A3E5E8G7_9BACT</name>
<reference evidence="1 2" key="1">
    <citation type="submission" date="2018-08" db="EMBL/GenBank/DDBJ databases">
        <title>A genome reference for cultivated species of the human gut microbiota.</title>
        <authorList>
            <person name="Zou Y."/>
            <person name="Xue W."/>
            <person name="Luo G."/>
        </authorList>
    </citation>
    <scope>NUCLEOTIDE SEQUENCE [LARGE SCALE GENOMIC DNA]</scope>
    <source>
        <strain evidence="1 2">AF24-12</strain>
    </source>
</reference>
<dbReference type="AlphaFoldDB" id="A0A3E5E8G7"/>
<sequence>MTGKIGRKKVLKFRDFPTRLHGEVFFVENGYDEKLNLSIINHLVDINNLFISKSIHFNYFPFLGPHIRKTALYSYPAMNKEDLNISVPSDLLLSQLVEEKNKEKLHPSILQLDHEEDGIYYVNSYSLSIEEDEDFMSLMQAAYDKLPDCKVMFSSVDDFPYSIFDPTPIPADETFSYDIRQKMKEVYRQVQDLRLGGVSDWVLKQYLFPPKNLSRMVITENYDIILPDYHDMTIKMEPLVKAVYILFLCHEEGILFKCLSDYREELYDIYVDIRKKSNNNGAHPSEEKIRQSIEALTNPLSNSINEKCARIRQAFTLQFDESLAESYFIDGNRGEPKKIPLDRKLVEWK</sequence>
<dbReference type="EMBL" id="QRVA01000005">
    <property type="protein sequence ID" value="RGS18179.1"/>
    <property type="molecule type" value="Genomic_DNA"/>
</dbReference>
<dbReference type="RefSeq" id="WP_117586370.1">
    <property type="nucleotide sequence ID" value="NZ_QRVA01000005.1"/>
</dbReference>
<organism evidence="1 2">
    <name type="scientific">Segatella copri</name>
    <dbReference type="NCBI Taxonomy" id="165179"/>
    <lineage>
        <taxon>Bacteria</taxon>
        <taxon>Pseudomonadati</taxon>
        <taxon>Bacteroidota</taxon>
        <taxon>Bacteroidia</taxon>
        <taxon>Bacteroidales</taxon>
        <taxon>Prevotellaceae</taxon>
        <taxon>Segatella</taxon>
    </lineage>
</organism>
<protein>
    <submittedName>
        <fullName evidence="1">Uncharacterized protein</fullName>
    </submittedName>
</protein>
<comment type="caution">
    <text evidence="1">The sequence shown here is derived from an EMBL/GenBank/DDBJ whole genome shotgun (WGS) entry which is preliminary data.</text>
</comment>
<evidence type="ECO:0000313" key="1">
    <source>
        <dbReference type="EMBL" id="RGS18179.1"/>
    </source>
</evidence>
<gene>
    <name evidence="1" type="ORF">DWY11_03830</name>
</gene>